<feature type="transmembrane region" description="Helical" evidence="2">
    <location>
        <begin position="362"/>
        <end position="380"/>
    </location>
</feature>
<comment type="caution">
    <text evidence="3">The sequence shown here is derived from an EMBL/GenBank/DDBJ whole genome shotgun (WGS) entry which is preliminary data.</text>
</comment>
<accession>A0A9P6NHX0</accession>
<dbReference type="AlphaFoldDB" id="A0A9P6NHX0"/>
<evidence type="ECO:0000313" key="4">
    <source>
        <dbReference type="Proteomes" id="UP000886653"/>
    </source>
</evidence>
<feature type="transmembrane region" description="Helical" evidence="2">
    <location>
        <begin position="255"/>
        <end position="276"/>
    </location>
</feature>
<feature type="transmembrane region" description="Helical" evidence="2">
    <location>
        <begin position="84"/>
        <end position="109"/>
    </location>
</feature>
<protein>
    <submittedName>
        <fullName evidence="3">Uncharacterized protein</fullName>
    </submittedName>
</protein>
<sequence>MSAEEQKIIDFVLHLPSNVNPYSTVARYMRSQIIPPALPSWVSRIQYFAGFLCVMVLGQALFLMQARIRLKEFSFTRFSQLGLLHLDIASTTSVMYSLFAPLAIADLILMDLVSAGRLDLYPGQIILMVYKPIVIMNLAWAFAWFCACQCASIIYESPLRKRSMPQMARWTMIAFFLGVTILPIPMLLYIGAKASIEYDAISSIISEVVQNLLAQAPHINPRTYKPMALLLLMLPAKGVIPHLSQIKDLSTFAQSFYLCIVIILIIFYCPLLFFTLRRLYARSVSQKHVIGQVGGTESESYDRSAKANRKIRNQRNRLVWHAFAALGTTIMNVPTLALGLYYDEHGQSMGKGRLILLRVGEQIPFAIAANIILGILNFHSHRQIQEMKFKKNPEQNQEKKNTLPFTSENQNLSEERWESNQDSRSISLFGKMSIYLGETTSQFFLNHGPEMRELSDSEVPIDYEDPHYVHAL</sequence>
<feature type="transmembrane region" description="Helical" evidence="2">
    <location>
        <begin position="45"/>
        <end position="63"/>
    </location>
</feature>
<gene>
    <name evidence="3" type="ORF">CROQUDRAFT_656394</name>
</gene>
<feature type="transmembrane region" description="Helical" evidence="2">
    <location>
        <begin position="129"/>
        <end position="155"/>
    </location>
</feature>
<keyword evidence="2" id="KW-1133">Transmembrane helix</keyword>
<keyword evidence="2" id="KW-0472">Membrane</keyword>
<keyword evidence="4" id="KW-1185">Reference proteome</keyword>
<organism evidence="3 4">
    <name type="scientific">Cronartium quercuum f. sp. fusiforme G11</name>
    <dbReference type="NCBI Taxonomy" id="708437"/>
    <lineage>
        <taxon>Eukaryota</taxon>
        <taxon>Fungi</taxon>
        <taxon>Dikarya</taxon>
        <taxon>Basidiomycota</taxon>
        <taxon>Pucciniomycotina</taxon>
        <taxon>Pucciniomycetes</taxon>
        <taxon>Pucciniales</taxon>
        <taxon>Coleosporiaceae</taxon>
        <taxon>Cronartium</taxon>
    </lineage>
</organism>
<evidence type="ECO:0000256" key="2">
    <source>
        <dbReference type="SAM" id="Phobius"/>
    </source>
</evidence>
<dbReference type="Proteomes" id="UP000886653">
    <property type="component" value="Unassembled WGS sequence"/>
</dbReference>
<reference evidence="3" key="1">
    <citation type="submission" date="2013-11" db="EMBL/GenBank/DDBJ databases">
        <title>Genome sequence of the fusiform rust pathogen reveals effectors for host alternation and coevolution with pine.</title>
        <authorList>
            <consortium name="DOE Joint Genome Institute"/>
            <person name="Smith K."/>
            <person name="Pendleton A."/>
            <person name="Kubisiak T."/>
            <person name="Anderson C."/>
            <person name="Salamov A."/>
            <person name="Aerts A."/>
            <person name="Riley R."/>
            <person name="Clum A."/>
            <person name="Lindquist E."/>
            <person name="Ence D."/>
            <person name="Campbell M."/>
            <person name="Kronenberg Z."/>
            <person name="Feau N."/>
            <person name="Dhillon B."/>
            <person name="Hamelin R."/>
            <person name="Burleigh J."/>
            <person name="Smith J."/>
            <person name="Yandell M."/>
            <person name="Nelson C."/>
            <person name="Grigoriev I."/>
            <person name="Davis J."/>
        </authorList>
    </citation>
    <scope>NUCLEOTIDE SEQUENCE</scope>
    <source>
        <strain evidence="3">G11</strain>
    </source>
</reference>
<evidence type="ECO:0000313" key="3">
    <source>
        <dbReference type="EMBL" id="KAG0147285.1"/>
    </source>
</evidence>
<feature type="compositionally biased region" description="Polar residues" evidence="1">
    <location>
        <begin position="403"/>
        <end position="412"/>
    </location>
</feature>
<feature type="compositionally biased region" description="Basic and acidic residues" evidence="1">
    <location>
        <begin position="389"/>
        <end position="401"/>
    </location>
</feature>
<keyword evidence="2" id="KW-0812">Transmembrane</keyword>
<feature type="transmembrane region" description="Helical" evidence="2">
    <location>
        <begin position="167"/>
        <end position="190"/>
    </location>
</feature>
<feature type="region of interest" description="Disordered" evidence="1">
    <location>
        <begin position="389"/>
        <end position="419"/>
    </location>
</feature>
<proteinExistence type="predicted"/>
<dbReference type="EMBL" id="MU167250">
    <property type="protein sequence ID" value="KAG0147285.1"/>
    <property type="molecule type" value="Genomic_DNA"/>
</dbReference>
<feature type="transmembrane region" description="Helical" evidence="2">
    <location>
        <begin position="318"/>
        <end position="342"/>
    </location>
</feature>
<name>A0A9P6NHX0_9BASI</name>
<evidence type="ECO:0000256" key="1">
    <source>
        <dbReference type="SAM" id="MobiDB-lite"/>
    </source>
</evidence>